<dbReference type="PANTHER" id="PTHR43775">
    <property type="entry name" value="FATTY ACID SYNTHASE"/>
    <property type="match status" value="1"/>
</dbReference>
<evidence type="ECO:0000256" key="1">
    <source>
        <dbReference type="ARBA" id="ARBA00022679"/>
    </source>
</evidence>
<organism evidence="4 5">
    <name type="scientific">Streptosporangium vulgare</name>
    <dbReference type="NCBI Taxonomy" id="46190"/>
    <lineage>
        <taxon>Bacteria</taxon>
        <taxon>Bacillati</taxon>
        <taxon>Actinomycetota</taxon>
        <taxon>Actinomycetes</taxon>
        <taxon>Streptosporangiales</taxon>
        <taxon>Streptosporangiaceae</taxon>
        <taxon>Streptosporangium</taxon>
    </lineage>
</organism>
<dbReference type="Pfam" id="PF00698">
    <property type="entry name" value="Acyl_transf_1"/>
    <property type="match status" value="1"/>
</dbReference>
<keyword evidence="1 4" id="KW-0808">Transferase</keyword>
<keyword evidence="5" id="KW-1185">Reference proteome</keyword>
<dbReference type="SUPFAM" id="SSF52151">
    <property type="entry name" value="FabD/lysophospholipase-like"/>
    <property type="match status" value="1"/>
</dbReference>
<dbReference type="SUPFAM" id="SSF55048">
    <property type="entry name" value="Probable ACP-binding domain of malonyl-CoA ACP transacylase"/>
    <property type="match status" value="1"/>
</dbReference>
<dbReference type="Proteomes" id="UP001589610">
    <property type="component" value="Unassembled WGS sequence"/>
</dbReference>
<gene>
    <name evidence="4" type="ORF">ACFFRH_44715</name>
</gene>
<dbReference type="Gene3D" id="3.40.366.10">
    <property type="entry name" value="Malonyl-Coenzyme A Acyl Carrier Protein, domain 2"/>
    <property type="match status" value="1"/>
</dbReference>
<dbReference type="InterPro" id="IPR016035">
    <property type="entry name" value="Acyl_Trfase/lysoPLipase"/>
</dbReference>
<sequence length="167" mass="17993">MSLQDAVALVAARGRLMQALPAGGAMVALQATETEVLPLLPATISIAAVNGPQAIVISGDETAVTEISAHFTAQGRKTRRLRVSHAFHSPLMEPMLEDFRRIAETITYHPPAIPVISNLTGEPVTGFTADYWVRHVREAVRFTDGLTYLHSHGVKTFIELGPDGVLS</sequence>
<keyword evidence="2 4" id="KW-0012">Acyltransferase</keyword>
<proteinExistence type="predicted"/>
<evidence type="ECO:0000313" key="4">
    <source>
        <dbReference type="EMBL" id="MFB9682543.1"/>
    </source>
</evidence>
<dbReference type="EMBL" id="JBHMBS010000207">
    <property type="protein sequence ID" value="MFB9682543.1"/>
    <property type="molecule type" value="Genomic_DNA"/>
</dbReference>
<dbReference type="GO" id="GO:0016746">
    <property type="term" value="F:acyltransferase activity"/>
    <property type="evidence" value="ECO:0007669"/>
    <property type="project" value="UniProtKB-KW"/>
</dbReference>
<dbReference type="InterPro" id="IPR014043">
    <property type="entry name" value="Acyl_transferase_dom"/>
</dbReference>
<feature type="domain" description="Malonyl-CoA:ACP transacylase (MAT)" evidence="3">
    <location>
        <begin position="3"/>
        <end position="165"/>
    </location>
</feature>
<evidence type="ECO:0000259" key="3">
    <source>
        <dbReference type="SMART" id="SM00827"/>
    </source>
</evidence>
<evidence type="ECO:0000256" key="2">
    <source>
        <dbReference type="ARBA" id="ARBA00023315"/>
    </source>
</evidence>
<evidence type="ECO:0000313" key="5">
    <source>
        <dbReference type="Proteomes" id="UP001589610"/>
    </source>
</evidence>
<protein>
    <submittedName>
        <fullName evidence="4">Acyltransferase domain-containing protein</fullName>
        <ecNumber evidence="4">2.3.1.-</ecNumber>
    </submittedName>
</protein>
<comment type="caution">
    <text evidence="4">The sequence shown here is derived from an EMBL/GenBank/DDBJ whole genome shotgun (WGS) entry which is preliminary data.</text>
</comment>
<accession>A0ABV5TTU5</accession>
<reference evidence="4 5" key="1">
    <citation type="submission" date="2024-09" db="EMBL/GenBank/DDBJ databases">
        <authorList>
            <person name="Sun Q."/>
            <person name="Mori K."/>
        </authorList>
    </citation>
    <scope>NUCLEOTIDE SEQUENCE [LARGE SCALE GENOMIC DNA]</scope>
    <source>
        <strain evidence="4 5">JCM 3028</strain>
    </source>
</reference>
<dbReference type="InterPro" id="IPR050091">
    <property type="entry name" value="PKS_NRPS_Biosynth_Enz"/>
</dbReference>
<feature type="non-terminal residue" evidence="4">
    <location>
        <position position="167"/>
    </location>
</feature>
<dbReference type="InterPro" id="IPR001227">
    <property type="entry name" value="Ac_transferase_dom_sf"/>
</dbReference>
<name>A0ABV5TTU5_9ACTN</name>
<dbReference type="RefSeq" id="WP_386164246.1">
    <property type="nucleotide sequence ID" value="NZ_JBHMBS010000207.1"/>
</dbReference>
<dbReference type="InterPro" id="IPR016036">
    <property type="entry name" value="Malonyl_transacylase_ACP-bd"/>
</dbReference>
<dbReference type="EC" id="2.3.1.-" evidence="4"/>
<dbReference type="SMART" id="SM00827">
    <property type="entry name" value="PKS_AT"/>
    <property type="match status" value="1"/>
</dbReference>
<dbReference type="PANTHER" id="PTHR43775:SF51">
    <property type="entry name" value="INACTIVE PHENOLPHTHIOCEROL SYNTHESIS POLYKETIDE SYNTHASE TYPE I PKS1-RELATED"/>
    <property type="match status" value="1"/>
</dbReference>